<keyword evidence="1" id="KW-0175">Coiled coil</keyword>
<dbReference type="SUPFAM" id="SSF57997">
    <property type="entry name" value="Tropomyosin"/>
    <property type="match status" value="1"/>
</dbReference>
<dbReference type="Proteomes" id="UP001152622">
    <property type="component" value="Chromosome 16"/>
</dbReference>
<name>A0A9Q1EIY5_SYNKA</name>
<feature type="coiled-coil region" evidence="1">
    <location>
        <begin position="342"/>
        <end position="422"/>
    </location>
</feature>
<dbReference type="AlphaFoldDB" id="A0A9Q1EIY5"/>
<evidence type="ECO:0000313" key="2">
    <source>
        <dbReference type="EMBL" id="KAJ8339639.1"/>
    </source>
</evidence>
<dbReference type="EMBL" id="JAINUF010000016">
    <property type="protein sequence ID" value="KAJ8339639.1"/>
    <property type="molecule type" value="Genomic_DNA"/>
</dbReference>
<proteinExistence type="predicted"/>
<reference evidence="2" key="1">
    <citation type="journal article" date="2023" name="Science">
        <title>Genome structures resolve the early diversification of teleost fishes.</title>
        <authorList>
            <person name="Parey E."/>
            <person name="Louis A."/>
            <person name="Montfort J."/>
            <person name="Bouchez O."/>
            <person name="Roques C."/>
            <person name="Iampietro C."/>
            <person name="Lluch J."/>
            <person name="Castinel A."/>
            <person name="Donnadieu C."/>
            <person name="Desvignes T."/>
            <person name="Floi Bucao C."/>
            <person name="Jouanno E."/>
            <person name="Wen M."/>
            <person name="Mejri S."/>
            <person name="Dirks R."/>
            <person name="Jansen H."/>
            <person name="Henkel C."/>
            <person name="Chen W.J."/>
            <person name="Zahm M."/>
            <person name="Cabau C."/>
            <person name="Klopp C."/>
            <person name="Thompson A.W."/>
            <person name="Robinson-Rechavi M."/>
            <person name="Braasch I."/>
            <person name="Lecointre G."/>
            <person name="Bobe J."/>
            <person name="Postlethwait J.H."/>
            <person name="Berthelot C."/>
            <person name="Roest Crollius H."/>
            <person name="Guiguen Y."/>
        </authorList>
    </citation>
    <scope>NUCLEOTIDE SEQUENCE</scope>
    <source>
        <strain evidence="2">WJC10195</strain>
    </source>
</reference>
<organism evidence="2 3">
    <name type="scientific">Synaphobranchus kaupii</name>
    <name type="common">Kaup's arrowtooth eel</name>
    <dbReference type="NCBI Taxonomy" id="118154"/>
    <lineage>
        <taxon>Eukaryota</taxon>
        <taxon>Metazoa</taxon>
        <taxon>Chordata</taxon>
        <taxon>Craniata</taxon>
        <taxon>Vertebrata</taxon>
        <taxon>Euteleostomi</taxon>
        <taxon>Actinopterygii</taxon>
        <taxon>Neopterygii</taxon>
        <taxon>Teleostei</taxon>
        <taxon>Anguilliformes</taxon>
        <taxon>Synaphobranchidae</taxon>
        <taxon>Synaphobranchus</taxon>
    </lineage>
</organism>
<evidence type="ECO:0000313" key="3">
    <source>
        <dbReference type="Proteomes" id="UP001152622"/>
    </source>
</evidence>
<evidence type="ECO:0000256" key="1">
    <source>
        <dbReference type="SAM" id="Coils"/>
    </source>
</evidence>
<protein>
    <submittedName>
        <fullName evidence="2">Uncharacterized protein</fullName>
    </submittedName>
</protein>
<comment type="caution">
    <text evidence="2">The sequence shown here is derived from an EMBL/GenBank/DDBJ whole genome shotgun (WGS) entry which is preliminary data.</text>
</comment>
<gene>
    <name evidence="2" type="ORF">SKAU_G00342720</name>
</gene>
<dbReference type="OrthoDB" id="3176171at2759"/>
<accession>A0A9Q1EIY5</accession>
<sequence length="443" mass="50814">MFSTRKTWDLGHAPCLQELWKKDVSLDTSSVDFLMSDGEEDNSFLSLQNSVFPHHCVTSDLTDTSTTGDQQLLIQTLQEKVCEFQTRLRSQGSGRQLQLQRLREDHEQRPQDEACLIHSQLGVVKEQEAQLRRAEPAGTRHGLTHSRCGPAVQRLAASLSPAQEEKGLLQERLRSRDSEPQTLIVQLRTQVRELEEKLLDQNQEVDRLRSELGATDLEKHLEILVSENERLKQELSVCQAPPLTCAACPHSQDAESLRSELSQREEEVQQLEQRLGEVEHGLEDKAGRVEELSLRLEEAQREREEVEQQLGRRLRECQQALSKQAALPPQVKYVTRTVEVESAQSQQALSEAQARNLALQEQLGVQRQLLRELEQQLHESQRTCSQMRTQVLMYEGEMERVQGQLETEIQSLEEEKNRVIEEAFIRGRKRDEGRATRTWPVCG</sequence>
<keyword evidence="3" id="KW-1185">Reference proteome</keyword>
<feature type="coiled-coil region" evidence="1">
    <location>
        <begin position="184"/>
        <end position="316"/>
    </location>
</feature>